<reference evidence="1" key="2">
    <citation type="submission" date="2023-01" db="EMBL/GenBank/DDBJ databases">
        <title>Human gut microbiome strain richness.</title>
        <authorList>
            <person name="Chen-Liaw A."/>
        </authorList>
    </citation>
    <scope>NUCLEOTIDE SEQUENCE</scope>
    <source>
        <strain evidence="2">1001287st1_F4_1001285I_161205</strain>
        <strain evidence="1">2225st1_A6_2225SCRN_200828</strain>
    </source>
</reference>
<gene>
    <name evidence="3" type="ORF">GKE97_07995</name>
    <name evidence="1" type="ORF">PND83_23360</name>
    <name evidence="2" type="ORF">PNE06_12005</name>
</gene>
<protein>
    <submittedName>
        <fullName evidence="3">DUF2313 domain-containing protein</fullName>
    </submittedName>
</protein>
<accession>A0A174SVH3</accession>
<name>A0A174SVH3_FLAPL</name>
<evidence type="ECO:0000313" key="4">
    <source>
        <dbReference type="Proteomes" id="UP000434475"/>
    </source>
</evidence>
<organism evidence="3 4">
    <name type="scientific">Flavonifractor plautii</name>
    <name type="common">Fusobacterium plautii</name>
    <dbReference type="NCBI Taxonomy" id="292800"/>
    <lineage>
        <taxon>Bacteria</taxon>
        <taxon>Bacillati</taxon>
        <taxon>Bacillota</taxon>
        <taxon>Clostridia</taxon>
        <taxon>Eubacteriales</taxon>
        <taxon>Oscillospiraceae</taxon>
        <taxon>Flavonifractor</taxon>
    </lineage>
</organism>
<dbReference type="RefSeq" id="WP_009261017.1">
    <property type="nucleotide sequence ID" value="NZ_CAXUMB010000007.1"/>
</dbReference>
<dbReference type="Proteomes" id="UP001211006">
    <property type="component" value="Unassembled WGS sequence"/>
</dbReference>
<comment type="caution">
    <text evidence="3">The sequence shown here is derived from an EMBL/GenBank/DDBJ whole genome shotgun (WGS) entry which is preliminary data.</text>
</comment>
<evidence type="ECO:0000313" key="1">
    <source>
        <dbReference type="EMBL" id="MDB7908924.1"/>
    </source>
</evidence>
<dbReference type="AlphaFoldDB" id="A0A174SVH3"/>
<reference evidence="3 4" key="1">
    <citation type="journal article" date="2019" name="Nat. Med.">
        <title>A library of human gut bacterial isolates paired with longitudinal multiomics data enables mechanistic microbiome research.</title>
        <authorList>
            <person name="Poyet M."/>
            <person name="Groussin M."/>
            <person name="Gibbons S.M."/>
            <person name="Avila-Pacheco J."/>
            <person name="Jiang X."/>
            <person name="Kearney S.M."/>
            <person name="Perrotta A.R."/>
            <person name="Berdy B."/>
            <person name="Zhao S."/>
            <person name="Lieberman T.D."/>
            <person name="Swanson P.K."/>
            <person name="Smith M."/>
            <person name="Roesemann S."/>
            <person name="Alexander J.E."/>
            <person name="Rich S.A."/>
            <person name="Livny J."/>
            <person name="Vlamakis H."/>
            <person name="Clish C."/>
            <person name="Bullock K."/>
            <person name="Deik A."/>
            <person name="Scott J."/>
            <person name="Pierce K.A."/>
            <person name="Xavier R.J."/>
            <person name="Alm E.J."/>
        </authorList>
    </citation>
    <scope>NUCLEOTIDE SEQUENCE [LARGE SCALE GENOMIC DNA]</scope>
    <source>
        <strain evidence="3 4">BIOML-A2</strain>
    </source>
</reference>
<dbReference type="InterPro" id="IPR018755">
    <property type="entry name" value="Phage_Mu_Gp48"/>
</dbReference>
<dbReference type="Pfam" id="PF10076">
    <property type="entry name" value="Phage_Mu_Gp48"/>
    <property type="match status" value="1"/>
</dbReference>
<evidence type="ECO:0000313" key="3">
    <source>
        <dbReference type="EMBL" id="MSB19458.1"/>
    </source>
</evidence>
<dbReference type="EMBL" id="JAQLWV010000017">
    <property type="protein sequence ID" value="MDB7933795.1"/>
    <property type="molecule type" value="Genomic_DNA"/>
</dbReference>
<dbReference type="EMBL" id="JAQLWO010000053">
    <property type="protein sequence ID" value="MDB7908924.1"/>
    <property type="molecule type" value="Genomic_DNA"/>
</dbReference>
<evidence type="ECO:0000313" key="2">
    <source>
        <dbReference type="EMBL" id="MDB7933795.1"/>
    </source>
</evidence>
<proteinExistence type="predicted"/>
<dbReference type="EMBL" id="WKPR01000006">
    <property type="protein sequence ID" value="MSB19458.1"/>
    <property type="molecule type" value="Genomic_DNA"/>
</dbReference>
<sequence>MSNLVFRLPRYYQDSPQVSELERVLGEQAGALRVSESDTLAQLWVDTATWGLDLWEQWVGLPSDRTRPYSYRRSRIKAKLRGQGATTAEMLRSVVASFGFEPSQISVIEHPAEYQFEIVLSDLAAVPSDVSGIESAVNEIKPAHLDYWFTYELAQLLAALRVGGGLWSIQAVTLPPMEEE</sequence>
<dbReference type="Proteomes" id="UP000434475">
    <property type="component" value="Unassembled WGS sequence"/>
</dbReference>
<dbReference type="Proteomes" id="UP001211173">
    <property type="component" value="Unassembled WGS sequence"/>
</dbReference>